<evidence type="ECO:0000256" key="2">
    <source>
        <dbReference type="SAM" id="MobiDB-lite"/>
    </source>
</evidence>
<dbReference type="InterPro" id="IPR046431">
    <property type="entry name" value="FAF_dom"/>
</dbReference>
<comment type="similarity">
    <text evidence="1">Belongs to the fantastic four family.</text>
</comment>
<evidence type="ECO:0000256" key="1">
    <source>
        <dbReference type="ARBA" id="ARBA00008690"/>
    </source>
</evidence>
<keyword evidence="5" id="KW-1185">Reference proteome</keyword>
<feature type="region of interest" description="Disordered" evidence="2">
    <location>
        <begin position="252"/>
        <end position="301"/>
    </location>
</feature>
<feature type="domain" description="FAF" evidence="3">
    <location>
        <begin position="190"/>
        <end position="244"/>
    </location>
</feature>
<protein>
    <recommendedName>
        <fullName evidence="3">FAF domain-containing protein</fullName>
    </recommendedName>
</protein>
<evidence type="ECO:0000259" key="3">
    <source>
        <dbReference type="Pfam" id="PF11250"/>
    </source>
</evidence>
<dbReference type="InterPro" id="IPR021410">
    <property type="entry name" value="FAF"/>
</dbReference>
<reference evidence="4 5" key="1">
    <citation type="submission" date="2024-11" db="EMBL/GenBank/DDBJ databases">
        <title>A near-complete genome assembly of Cinchona calisaya.</title>
        <authorList>
            <person name="Lian D.C."/>
            <person name="Zhao X.W."/>
            <person name="Wei L."/>
        </authorList>
    </citation>
    <scope>NUCLEOTIDE SEQUENCE [LARGE SCALE GENOMIC DNA]</scope>
    <source>
        <tissue evidence="4">Nenye</tissue>
    </source>
</reference>
<comment type="caution">
    <text evidence="4">The sequence shown here is derived from an EMBL/GenBank/DDBJ whole genome shotgun (WGS) entry which is preliminary data.</text>
</comment>
<proteinExistence type="inferred from homology"/>
<dbReference type="EMBL" id="JBJUIK010000004">
    <property type="protein sequence ID" value="KAL3530381.1"/>
    <property type="molecule type" value="Genomic_DNA"/>
</dbReference>
<evidence type="ECO:0000313" key="5">
    <source>
        <dbReference type="Proteomes" id="UP001630127"/>
    </source>
</evidence>
<dbReference type="Proteomes" id="UP001630127">
    <property type="component" value="Unassembled WGS sequence"/>
</dbReference>
<evidence type="ECO:0000313" key="4">
    <source>
        <dbReference type="EMBL" id="KAL3530381.1"/>
    </source>
</evidence>
<name>A0ABD3AH58_9GENT</name>
<sequence>MAACGGLQQIFEKPLPENATLLESLSPWKQIKNMKPIEDSSSFTEIFGELHFKENKVYVEPSSTTSSFLSSSSSLLVDINEKSGIERTNYQVERSKSHPSSYYPFSQKKQYKHSDSFSSMNSDSLSLCTEGLGVESYDDVEDLGNETSFDFSQQQLDQEKNTCFTRQHAQYNYDQNICKEYKRSRTSKWSFPPPISCIGRTTGKPWVTFKSHRQDGRFILQEIRFPTQEFLHACREDGRLRLQFIQSDDEILEEGEGDDDDDDSENLINKEKDGDDYDDKHKHQQNRKIEENDAEKNVQDS</sequence>
<feature type="compositionally biased region" description="Basic and acidic residues" evidence="2">
    <location>
        <begin position="268"/>
        <end position="301"/>
    </location>
</feature>
<dbReference type="PANTHER" id="PTHR33155:SF9">
    <property type="entry name" value="FANTASTIC FOUR-LIKE PROTEIN (DUF3049)"/>
    <property type="match status" value="1"/>
</dbReference>
<dbReference type="Pfam" id="PF11250">
    <property type="entry name" value="FAF"/>
    <property type="match status" value="1"/>
</dbReference>
<dbReference type="PANTHER" id="PTHR33155">
    <property type="entry name" value="FANTASTIC FOUR-LIKE PROTEIN (DUF3049)"/>
    <property type="match status" value="1"/>
</dbReference>
<feature type="compositionally biased region" description="Acidic residues" evidence="2">
    <location>
        <begin position="252"/>
        <end position="265"/>
    </location>
</feature>
<organism evidence="4 5">
    <name type="scientific">Cinchona calisaya</name>
    <dbReference type="NCBI Taxonomy" id="153742"/>
    <lineage>
        <taxon>Eukaryota</taxon>
        <taxon>Viridiplantae</taxon>
        <taxon>Streptophyta</taxon>
        <taxon>Embryophyta</taxon>
        <taxon>Tracheophyta</taxon>
        <taxon>Spermatophyta</taxon>
        <taxon>Magnoliopsida</taxon>
        <taxon>eudicotyledons</taxon>
        <taxon>Gunneridae</taxon>
        <taxon>Pentapetalae</taxon>
        <taxon>asterids</taxon>
        <taxon>lamiids</taxon>
        <taxon>Gentianales</taxon>
        <taxon>Rubiaceae</taxon>
        <taxon>Cinchonoideae</taxon>
        <taxon>Cinchoneae</taxon>
        <taxon>Cinchona</taxon>
    </lineage>
</organism>
<accession>A0ABD3AH58</accession>
<dbReference type="AlphaFoldDB" id="A0ABD3AH58"/>
<gene>
    <name evidence="4" type="ORF">ACH5RR_009703</name>
</gene>